<name>K1XZ76_9BACT</name>
<organism evidence="1">
    <name type="scientific">uncultured bacterium</name>
    <name type="common">gcode 4</name>
    <dbReference type="NCBI Taxonomy" id="1234023"/>
    <lineage>
        <taxon>Bacteria</taxon>
        <taxon>environmental samples</taxon>
    </lineage>
</organism>
<reference evidence="1" key="1">
    <citation type="journal article" date="2012" name="Science">
        <title>Fermentation, hydrogen, and sulfur metabolism in multiple uncultivated bacterial phyla.</title>
        <authorList>
            <person name="Wrighton K.C."/>
            <person name="Thomas B.C."/>
            <person name="Sharon I."/>
            <person name="Miller C.S."/>
            <person name="Castelle C.J."/>
            <person name="VerBerkmoes N.C."/>
            <person name="Wilkins M.J."/>
            <person name="Hettich R.L."/>
            <person name="Lipton M.S."/>
            <person name="Williams K.H."/>
            <person name="Long P.E."/>
            <person name="Banfield J.F."/>
        </authorList>
    </citation>
    <scope>NUCLEOTIDE SEQUENCE [LARGE SCALE GENOMIC DNA]</scope>
</reference>
<protein>
    <submittedName>
        <fullName evidence="1">Uncharacterized protein</fullName>
    </submittedName>
</protein>
<dbReference type="AlphaFoldDB" id="K1XZ76"/>
<evidence type="ECO:0000313" key="1">
    <source>
        <dbReference type="EMBL" id="EKD30472.1"/>
    </source>
</evidence>
<gene>
    <name evidence="1" type="ORF">ACD_78C00047G0002</name>
</gene>
<dbReference type="EMBL" id="AMFJ01034047">
    <property type="protein sequence ID" value="EKD30472.1"/>
    <property type="molecule type" value="Genomic_DNA"/>
</dbReference>
<accession>K1XZ76</accession>
<proteinExistence type="predicted"/>
<comment type="caution">
    <text evidence="1">The sequence shown here is derived from an EMBL/GenBank/DDBJ whole genome shotgun (WGS) entry which is preliminary data.</text>
</comment>
<sequence>METEPKVKGKNKNLIHYKGWDFYVFLFKNYSLLKPSALRFFLKTDRLNLFWRETSGMGDCKEYLYDIRYFFGNQLSIRSISEFSDFLIEFRIESLHKLLSLDNMSRWSNAIVSQDDFRNFISDKFGHIKY</sequence>